<dbReference type="EMBL" id="JAPWTK010000249">
    <property type="protein sequence ID" value="KAJ8944544.1"/>
    <property type="molecule type" value="Genomic_DNA"/>
</dbReference>
<evidence type="ECO:0000313" key="1">
    <source>
        <dbReference type="EMBL" id="KAJ8944544.1"/>
    </source>
</evidence>
<dbReference type="Proteomes" id="UP001162162">
    <property type="component" value="Unassembled WGS sequence"/>
</dbReference>
<name>A0AAV8Y0V1_9CUCU</name>
<sequence>MQAVQELLEDDPGRRVEFCDLLMTCIDQNQKAFIFSETLLRQHTFIKITDLHYFSRNTFILALLLALGGFLQDQLVDCEYSIRALSLPMQKAIAKTKGIPLSPDRNLGALSTSSRYAPLASTNCRFPNLLLAIWNEIIALGKGSDHFCAVYSSVSCFLFPSSFHLGFSILFYVPVVDLGSYECITDRGVSPKPQSLLHFGVY</sequence>
<accession>A0AAV8Y0V1</accession>
<proteinExistence type="predicted"/>
<protein>
    <submittedName>
        <fullName evidence="1">Uncharacterized protein</fullName>
    </submittedName>
</protein>
<dbReference type="AlphaFoldDB" id="A0AAV8Y0V1"/>
<keyword evidence="2" id="KW-1185">Reference proteome</keyword>
<reference evidence="1" key="1">
    <citation type="journal article" date="2023" name="Insect Mol. Biol.">
        <title>Genome sequencing provides insights into the evolution of gene families encoding plant cell wall-degrading enzymes in longhorned beetles.</title>
        <authorList>
            <person name="Shin N.R."/>
            <person name="Okamura Y."/>
            <person name="Kirsch R."/>
            <person name="Pauchet Y."/>
        </authorList>
    </citation>
    <scope>NUCLEOTIDE SEQUENCE</scope>
    <source>
        <strain evidence="1">AMC_N1</strain>
    </source>
</reference>
<gene>
    <name evidence="1" type="ORF">NQ318_009707</name>
</gene>
<evidence type="ECO:0000313" key="2">
    <source>
        <dbReference type="Proteomes" id="UP001162162"/>
    </source>
</evidence>
<comment type="caution">
    <text evidence="1">The sequence shown here is derived from an EMBL/GenBank/DDBJ whole genome shotgun (WGS) entry which is preliminary data.</text>
</comment>
<organism evidence="1 2">
    <name type="scientific">Aromia moschata</name>
    <dbReference type="NCBI Taxonomy" id="1265417"/>
    <lineage>
        <taxon>Eukaryota</taxon>
        <taxon>Metazoa</taxon>
        <taxon>Ecdysozoa</taxon>
        <taxon>Arthropoda</taxon>
        <taxon>Hexapoda</taxon>
        <taxon>Insecta</taxon>
        <taxon>Pterygota</taxon>
        <taxon>Neoptera</taxon>
        <taxon>Endopterygota</taxon>
        <taxon>Coleoptera</taxon>
        <taxon>Polyphaga</taxon>
        <taxon>Cucujiformia</taxon>
        <taxon>Chrysomeloidea</taxon>
        <taxon>Cerambycidae</taxon>
        <taxon>Cerambycinae</taxon>
        <taxon>Callichromatini</taxon>
        <taxon>Aromia</taxon>
    </lineage>
</organism>